<dbReference type="GO" id="GO:0016829">
    <property type="term" value="F:lyase activity"/>
    <property type="evidence" value="ECO:0007669"/>
    <property type="project" value="UniProtKB-KW"/>
</dbReference>
<dbReference type="SUPFAM" id="SSF54593">
    <property type="entry name" value="Glyoxalase/Bleomycin resistance protein/Dihydroxybiphenyl dioxygenase"/>
    <property type="match status" value="1"/>
</dbReference>
<gene>
    <name evidence="1" type="ORF">CAL24_09700</name>
</gene>
<sequence length="139" mass="15200">MYTHIQIGARDWPRLVAFYDAVLAPLGLLRVNSIDSAGPAGVIWRPPTLRWPSFVVAPPFNGLPATWGNGAQVSFRALSCDIVDRCWTLAIEAGGRNEGLPGLRAWYAPDFYAAYCRDPEGNKIAFVCAADQEPDAPPR</sequence>
<accession>A0A261VW97</accession>
<protein>
    <submittedName>
        <fullName evidence="1">Lactoylglutathione lyase</fullName>
    </submittedName>
</protein>
<dbReference type="InterPro" id="IPR029068">
    <property type="entry name" value="Glyas_Bleomycin-R_OHBP_Dase"/>
</dbReference>
<organism evidence="1 2">
    <name type="scientific">Bordetella genomosp. 2</name>
    <dbReference type="NCBI Taxonomy" id="1983456"/>
    <lineage>
        <taxon>Bacteria</taxon>
        <taxon>Pseudomonadati</taxon>
        <taxon>Pseudomonadota</taxon>
        <taxon>Betaproteobacteria</taxon>
        <taxon>Burkholderiales</taxon>
        <taxon>Alcaligenaceae</taxon>
        <taxon>Bordetella</taxon>
    </lineage>
</organism>
<dbReference type="RefSeq" id="WP_028355373.1">
    <property type="nucleotide sequence ID" value="NZ_NEVT01000004.1"/>
</dbReference>
<dbReference type="Gene3D" id="3.10.180.10">
    <property type="entry name" value="2,3-Dihydroxybiphenyl 1,2-Dioxygenase, domain 1"/>
    <property type="match status" value="1"/>
</dbReference>
<evidence type="ECO:0000313" key="2">
    <source>
        <dbReference type="Proteomes" id="UP000215633"/>
    </source>
</evidence>
<dbReference type="Proteomes" id="UP000215633">
    <property type="component" value="Unassembled WGS sequence"/>
</dbReference>
<comment type="caution">
    <text evidence="1">The sequence shown here is derived from an EMBL/GenBank/DDBJ whole genome shotgun (WGS) entry which is preliminary data.</text>
</comment>
<dbReference type="CDD" id="cd07262">
    <property type="entry name" value="VOC_like"/>
    <property type="match status" value="1"/>
</dbReference>
<evidence type="ECO:0000313" key="1">
    <source>
        <dbReference type="EMBL" id="OZI78384.1"/>
    </source>
</evidence>
<dbReference type="EMBL" id="NEVT01000004">
    <property type="protein sequence ID" value="OZI78384.1"/>
    <property type="molecule type" value="Genomic_DNA"/>
</dbReference>
<dbReference type="PANTHER" id="PTHR35006">
    <property type="entry name" value="GLYOXALASE FAMILY PROTEIN (AFU_ORTHOLOGUE AFUA_5G14830)"/>
    <property type="match status" value="1"/>
</dbReference>
<proteinExistence type="predicted"/>
<keyword evidence="1" id="KW-0456">Lyase</keyword>
<dbReference type="PANTHER" id="PTHR35006:SF1">
    <property type="entry name" value="BLL2941 PROTEIN"/>
    <property type="match status" value="1"/>
</dbReference>
<name>A0A261VW97_9BORD</name>
<keyword evidence="2" id="KW-1185">Reference proteome</keyword>
<reference evidence="2" key="1">
    <citation type="submission" date="2017-05" db="EMBL/GenBank/DDBJ databases">
        <title>Complete and WGS of Bordetella genogroups.</title>
        <authorList>
            <person name="Spilker T."/>
            <person name="Lipuma J."/>
        </authorList>
    </citation>
    <scope>NUCLEOTIDE SEQUENCE [LARGE SCALE GENOMIC DNA]</scope>
    <source>
        <strain evidence="2">AU8256</strain>
    </source>
</reference>
<dbReference type="AlphaFoldDB" id="A0A261VW97"/>